<dbReference type="EMBL" id="JAAALK010000082">
    <property type="protein sequence ID" value="KAG8086295.1"/>
    <property type="molecule type" value="Genomic_DNA"/>
</dbReference>
<protein>
    <recommendedName>
        <fullName evidence="1">AP180 N-terminal homology (ANTH) domain-containing protein</fullName>
    </recommendedName>
</protein>
<dbReference type="OrthoDB" id="44015at2759"/>
<organism evidence="2 3">
    <name type="scientific">Zizania palustris</name>
    <name type="common">Northern wild rice</name>
    <dbReference type="NCBI Taxonomy" id="103762"/>
    <lineage>
        <taxon>Eukaryota</taxon>
        <taxon>Viridiplantae</taxon>
        <taxon>Streptophyta</taxon>
        <taxon>Embryophyta</taxon>
        <taxon>Tracheophyta</taxon>
        <taxon>Spermatophyta</taxon>
        <taxon>Magnoliopsida</taxon>
        <taxon>Liliopsida</taxon>
        <taxon>Poales</taxon>
        <taxon>Poaceae</taxon>
        <taxon>BOP clade</taxon>
        <taxon>Oryzoideae</taxon>
        <taxon>Oryzeae</taxon>
        <taxon>Zizaniinae</taxon>
        <taxon>Zizania</taxon>
    </lineage>
</organism>
<feature type="domain" description="AP180 N-terminal homology (ANTH)" evidence="1">
    <location>
        <begin position="61"/>
        <end position="99"/>
    </location>
</feature>
<evidence type="ECO:0000313" key="3">
    <source>
        <dbReference type="Proteomes" id="UP000729402"/>
    </source>
</evidence>
<dbReference type="AlphaFoldDB" id="A0A8J5W9M9"/>
<dbReference type="GO" id="GO:0048268">
    <property type="term" value="P:clathrin coat assembly"/>
    <property type="evidence" value="ECO:0007669"/>
    <property type="project" value="InterPro"/>
</dbReference>
<dbReference type="GO" id="GO:0005545">
    <property type="term" value="F:1-phosphatidylinositol binding"/>
    <property type="evidence" value="ECO:0007669"/>
    <property type="project" value="TreeGrafter"/>
</dbReference>
<dbReference type="Pfam" id="PF07651">
    <property type="entry name" value="ANTH"/>
    <property type="match status" value="1"/>
</dbReference>
<sequence>MAAMQSWRKAYGALKDTTTVSLANTQLRFQEIVAATSIARPRADIATASMHFRAGLQSSQWILGDCSAWVRTYGMFLEERLECFKILKYDVEAERLSKQGQGPEKPEGAANNNYLVQYALALVSTFSVSCRILKAVLL</sequence>
<dbReference type="InterPro" id="IPR011417">
    <property type="entry name" value="ANTH_dom"/>
</dbReference>
<dbReference type="GO" id="GO:0005905">
    <property type="term" value="C:clathrin-coated pit"/>
    <property type="evidence" value="ECO:0007669"/>
    <property type="project" value="TreeGrafter"/>
</dbReference>
<name>A0A8J5W9M9_ZIZPA</name>
<dbReference type="Proteomes" id="UP000729402">
    <property type="component" value="Unassembled WGS sequence"/>
</dbReference>
<dbReference type="GO" id="GO:0006900">
    <property type="term" value="P:vesicle budding from membrane"/>
    <property type="evidence" value="ECO:0007669"/>
    <property type="project" value="TreeGrafter"/>
</dbReference>
<dbReference type="GO" id="GO:0072583">
    <property type="term" value="P:clathrin-dependent endocytosis"/>
    <property type="evidence" value="ECO:0007669"/>
    <property type="project" value="InterPro"/>
</dbReference>
<gene>
    <name evidence="2" type="ORF">GUJ93_ZPchr0010g9422</name>
</gene>
<dbReference type="PANTHER" id="PTHR22951:SF5">
    <property type="entry name" value="PHOSPHATIDYLINOSITOL-BINDING CLATHRIN ASSEMBLY PROTEIN LAP"/>
    <property type="match status" value="1"/>
</dbReference>
<evidence type="ECO:0000259" key="1">
    <source>
        <dbReference type="Pfam" id="PF07651"/>
    </source>
</evidence>
<dbReference type="InterPro" id="IPR045192">
    <property type="entry name" value="AP180-like"/>
</dbReference>
<proteinExistence type="predicted"/>
<reference evidence="2" key="1">
    <citation type="journal article" date="2021" name="bioRxiv">
        <title>Whole Genome Assembly and Annotation of Northern Wild Rice, Zizania palustris L., Supports a Whole Genome Duplication in the Zizania Genus.</title>
        <authorList>
            <person name="Haas M."/>
            <person name="Kono T."/>
            <person name="Macchietto M."/>
            <person name="Millas R."/>
            <person name="McGilp L."/>
            <person name="Shao M."/>
            <person name="Duquette J."/>
            <person name="Hirsch C.N."/>
            <person name="Kimball J."/>
        </authorList>
    </citation>
    <scope>NUCLEOTIDE SEQUENCE</scope>
    <source>
        <tissue evidence="2">Fresh leaf tissue</tissue>
    </source>
</reference>
<dbReference type="GO" id="GO:0005546">
    <property type="term" value="F:phosphatidylinositol-4,5-bisphosphate binding"/>
    <property type="evidence" value="ECO:0007669"/>
    <property type="project" value="TreeGrafter"/>
</dbReference>
<comment type="caution">
    <text evidence="2">The sequence shown here is derived from an EMBL/GenBank/DDBJ whole genome shotgun (WGS) entry which is preliminary data.</text>
</comment>
<dbReference type="PANTHER" id="PTHR22951">
    <property type="entry name" value="CLATHRIN ASSEMBLY PROTEIN"/>
    <property type="match status" value="1"/>
</dbReference>
<evidence type="ECO:0000313" key="2">
    <source>
        <dbReference type="EMBL" id="KAG8086295.1"/>
    </source>
</evidence>
<keyword evidence="3" id="KW-1185">Reference proteome</keyword>
<accession>A0A8J5W9M9</accession>
<dbReference type="GO" id="GO:0000149">
    <property type="term" value="F:SNARE binding"/>
    <property type="evidence" value="ECO:0007669"/>
    <property type="project" value="TreeGrafter"/>
</dbReference>
<dbReference type="GO" id="GO:0032050">
    <property type="term" value="F:clathrin heavy chain binding"/>
    <property type="evidence" value="ECO:0007669"/>
    <property type="project" value="TreeGrafter"/>
</dbReference>
<dbReference type="GO" id="GO:0030136">
    <property type="term" value="C:clathrin-coated vesicle"/>
    <property type="evidence" value="ECO:0007669"/>
    <property type="project" value="TreeGrafter"/>
</dbReference>
<reference evidence="2" key="2">
    <citation type="submission" date="2021-02" db="EMBL/GenBank/DDBJ databases">
        <authorList>
            <person name="Kimball J.A."/>
            <person name="Haas M.W."/>
            <person name="Macchietto M."/>
            <person name="Kono T."/>
            <person name="Duquette J."/>
            <person name="Shao M."/>
        </authorList>
    </citation>
    <scope>NUCLEOTIDE SEQUENCE</scope>
    <source>
        <tissue evidence="2">Fresh leaf tissue</tissue>
    </source>
</reference>